<evidence type="ECO:0000313" key="13">
    <source>
        <dbReference type="EMBL" id="KAF2893030.1"/>
    </source>
</evidence>
<dbReference type="OrthoDB" id="10261408at2759"/>
<name>A0A8K0CSW5_IGNLU</name>
<comment type="caution">
    <text evidence="13">The sequence shown here is derived from an EMBL/GenBank/DDBJ whole genome shotgun (WGS) entry which is preliminary data.</text>
</comment>
<evidence type="ECO:0000259" key="11">
    <source>
        <dbReference type="PROSITE" id="PS50097"/>
    </source>
</evidence>
<dbReference type="AlphaFoldDB" id="A0A8K0CSW5"/>
<feature type="region of interest" description="Disordered" evidence="10">
    <location>
        <begin position="134"/>
        <end position="200"/>
    </location>
</feature>
<dbReference type="InterPro" id="IPR013087">
    <property type="entry name" value="Znf_C2H2_type"/>
</dbReference>
<dbReference type="InterPro" id="IPR036236">
    <property type="entry name" value="Znf_C2H2_sf"/>
</dbReference>
<keyword evidence="4 9" id="KW-0863">Zinc-finger</keyword>
<sequence length="478" mass="52914">MTKILVAVRPGLEMGSEHYCLRWNNHQSNLLGVFSQLLRDESLVDVTLACSEGHSIRAHKVVLSACSSYFQTLFVDHPSRHPIVILKDVRFAELRTLIEFMYKGEVNVEYCQLSALLKTAESLKIKGLAEMTNLGPSSRDYKQEAESEQTEPTELVNKRPVEEQDHTQTPPRICRSPERPTSREPLRSGTPAEDCCGPSDMSLHSNSNPVASCPALPGSICSRLPSPLNSEPLPGPSGLPPVQQVPLSLKKEVDWGGGSADDKSTGESSSDYPRHPHDPDLDRGDAGSPRLYPCMYCGASFPHQSKLTRHILSHSLETLKYREQLQHPATLGLTEPLHLMESHFSGRGPAAHPEPPDPTDQPPTPMDLELAGDGAGVVLCKFCGKSFPDVGSLIAHLPVHTGDRPFKCEFCGKAFKLRHHMKDHCRVHTGERPFRCALCGKTFSRSTILKAHEKTHYPKYVRKFLSPSPLDTEEESPH</sequence>
<dbReference type="PROSITE" id="PS00028">
    <property type="entry name" value="ZINC_FINGER_C2H2_1"/>
    <property type="match status" value="4"/>
</dbReference>
<evidence type="ECO:0000256" key="7">
    <source>
        <dbReference type="ARBA" id="ARBA00023163"/>
    </source>
</evidence>
<dbReference type="GO" id="GO:0002009">
    <property type="term" value="P:morphogenesis of an epithelium"/>
    <property type="evidence" value="ECO:0007669"/>
    <property type="project" value="UniProtKB-ARBA"/>
</dbReference>
<dbReference type="GO" id="GO:0045165">
    <property type="term" value="P:cell fate commitment"/>
    <property type="evidence" value="ECO:0007669"/>
    <property type="project" value="UniProtKB-ARBA"/>
</dbReference>
<dbReference type="SMART" id="SM00225">
    <property type="entry name" value="BTB"/>
    <property type="match status" value="1"/>
</dbReference>
<feature type="region of interest" description="Disordered" evidence="10">
    <location>
        <begin position="343"/>
        <end position="364"/>
    </location>
</feature>
<dbReference type="InterPro" id="IPR011333">
    <property type="entry name" value="SKP1/BTB/POZ_sf"/>
</dbReference>
<dbReference type="Gene3D" id="3.30.710.10">
    <property type="entry name" value="Potassium Channel Kv1.1, Chain A"/>
    <property type="match status" value="1"/>
</dbReference>
<dbReference type="SUPFAM" id="SSF57667">
    <property type="entry name" value="beta-beta-alpha zinc fingers"/>
    <property type="match status" value="3"/>
</dbReference>
<reference evidence="13" key="1">
    <citation type="submission" date="2019-08" db="EMBL/GenBank/DDBJ databases">
        <title>The genome of the North American firefly Photinus pyralis.</title>
        <authorList>
            <consortium name="Photinus pyralis genome working group"/>
            <person name="Fallon T.R."/>
            <person name="Sander Lower S.E."/>
            <person name="Weng J.-K."/>
        </authorList>
    </citation>
    <scope>NUCLEOTIDE SEQUENCE</scope>
    <source>
        <strain evidence="13">TRF0915ILg1</strain>
        <tissue evidence="13">Whole body</tissue>
    </source>
</reference>
<gene>
    <name evidence="13" type="ORF">ILUMI_13142</name>
</gene>
<feature type="compositionally biased region" description="Pro residues" evidence="10">
    <location>
        <begin position="352"/>
        <end position="364"/>
    </location>
</feature>
<accession>A0A8K0CSW5</accession>
<feature type="compositionally biased region" description="Basic and acidic residues" evidence="10">
    <location>
        <begin position="253"/>
        <end position="265"/>
    </location>
</feature>
<dbReference type="FunFam" id="3.30.710.10:FF:000091">
    <property type="entry name" value="Lola, isoform F"/>
    <property type="match status" value="1"/>
</dbReference>
<dbReference type="SMART" id="SM00355">
    <property type="entry name" value="ZnF_C2H2"/>
    <property type="match status" value="4"/>
</dbReference>
<dbReference type="FunFam" id="3.30.160.60:FF:000145">
    <property type="entry name" value="Zinc finger protein 574"/>
    <property type="match status" value="1"/>
</dbReference>
<dbReference type="Proteomes" id="UP000801492">
    <property type="component" value="Unassembled WGS sequence"/>
</dbReference>
<evidence type="ECO:0000256" key="1">
    <source>
        <dbReference type="ARBA" id="ARBA00004123"/>
    </source>
</evidence>
<feature type="domain" description="C2H2-type" evidence="12">
    <location>
        <begin position="434"/>
        <end position="456"/>
    </location>
</feature>
<feature type="domain" description="C2H2-type" evidence="12">
    <location>
        <begin position="292"/>
        <end position="319"/>
    </location>
</feature>
<keyword evidence="3" id="KW-0677">Repeat</keyword>
<dbReference type="PANTHER" id="PTHR23110:SF104">
    <property type="entry name" value="MATERNAL GENE REQUIRED FOR MEIOSIS, ISOFORM H"/>
    <property type="match status" value="1"/>
</dbReference>
<dbReference type="CDD" id="cd18315">
    <property type="entry name" value="BTB_POZ_BAB-like"/>
    <property type="match status" value="1"/>
</dbReference>
<feature type="domain" description="C2H2-type" evidence="12">
    <location>
        <begin position="378"/>
        <end position="405"/>
    </location>
</feature>
<feature type="region of interest" description="Disordered" evidence="10">
    <location>
        <begin position="253"/>
        <end position="285"/>
    </location>
</feature>
<evidence type="ECO:0000256" key="9">
    <source>
        <dbReference type="PROSITE-ProRule" id="PRU00042"/>
    </source>
</evidence>
<dbReference type="PROSITE" id="PS50157">
    <property type="entry name" value="ZINC_FINGER_C2H2_2"/>
    <property type="match status" value="4"/>
</dbReference>
<dbReference type="SUPFAM" id="SSF54695">
    <property type="entry name" value="POZ domain"/>
    <property type="match status" value="1"/>
</dbReference>
<evidence type="ECO:0000256" key="8">
    <source>
        <dbReference type="ARBA" id="ARBA00023242"/>
    </source>
</evidence>
<evidence type="ECO:0000256" key="5">
    <source>
        <dbReference type="ARBA" id="ARBA00022833"/>
    </source>
</evidence>
<comment type="subcellular location">
    <subcellularLocation>
        <location evidence="1">Nucleus</location>
    </subcellularLocation>
</comment>
<dbReference type="EMBL" id="VTPC01008288">
    <property type="protein sequence ID" value="KAF2893030.1"/>
    <property type="molecule type" value="Genomic_DNA"/>
</dbReference>
<feature type="domain" description="BTB" evidence="11">
    <location>
        <begin position="44"/>
        <end position="110"/>
    </location>
</feature>
<evidence type="ECO:0000259" key="12">
    <source>
        <dbReference type="PROSITE" id="PS50157"/>
    </source>
</evidence>
<keyword evidence="5" id="KW-0862">Zinc</keyword>
<dbReference type="GO" id="GO:0048477">
    <property type="term" value="P:oogenesis"/>
    <property type="evidence" value="ECO:0007669"/>
    <property type="project" value="UniProtKB-ARBA"/>
</dbReference>
<dbReference type="GO" id="GO:0008270">
    <property type="term" value="F:zinc ion binding"/>
    <property type="evidence" value="ECO:0007669"/>
    <property type="project" value="UniProtKB-KW"/>
</dbReference>
<dbReference type="Pfam" id="PF00651">
    <property type="entry name" value="BTB"/>
    <property type="match status" value="1"/>
</dbReference>
<keyword evidence="8" id="KW-0539">Nucleus</keyword>
<dbReference type="PANTHER" id="PTHR23110">
    <property type="entry name" value="BTB DOMAIN TRANSCRIPTION FACTOR"/>
    <property type="match status" value="1"/>
</dbReference>
<feature type="domain" description="C2H2-type" evidence="12">
    <location>
        <begin position="406"/>
        <end position="433"/>
    </location>
</feature>
<keyword evidence="14" id="KW-1185">Reference proteome</keyword>
<dbReference type="FunFam" id="3.30.160.60:FF:000557">
    <property type="entry name" value="zinc finger and SCAN domain-containing protein 29"/>
    <property type="match status" value="1"/>
</dbReference>
<feature type="compositionally biased region" description="Basic and acidic residues" evidence="10">
    <location>
        <begin position="175"/>
        <end position="186"/>
    </location>
</feature>
<evidence type="ECO:0000256" key="4">
    <source>
        <dbReference type="ARBA" id="ARBA00022771"/>
    </source>
</evidence>
<keyword evidence="2" id="KW-0479">Metal-binding</keyword>
<feature type="compositionally biased region" description="Basic and acidic residues" evidence="10">
    <location>
        <begin position="156"/>
        <end position="166"/>
    </location>
</feature>
<dbReference type="GO" id="GO:0005634">
    <property type="term" value="C:nucleus"/>
    <property type="evidence" value="ECO:0007669"/>
    <property type="project" value="UniProtKB-SubCell"/>
</dbReference>
<dbReference type="GO" id="GO:0045466">
    <property type="term" value="P:R7 cell differentiation"/>
    <property type="evidence" value="ECO:0007669"/>
    <property type="project" value="UniProtKB-ARBA"/>
</dbReference>
<keyword evidence="6" id="KW-0805">Transcription regulation</keyword>
<dbReference type="GO" id="GO:0006357">
    <property type="term" value="P:regulation of transcription by RNA polymerase II"/>
    <property type="evidence" value="ECO:0007669"/>
    <property type="project" value="TreeGrafter"/>
</dbReference>
<dbReference type="GO" id="GO:0042051">
    <property type="term" value="P:compound eye photoreceptor development"/>
    <property type="evidence" value="ECO:0007669"/>
    <property type="project" value="UniProtKB-ARBA"/>
</dbReference>
<evidence type="ECO:0000256" key="6">
    <source>
        <dbReference type="ARBA" id="ARBA00023015"/>
    </source>
</evidence>
<dbReference type="Pfam" id="PF00096">
    <property type="entry name" value="zf-C2H2"/>
    <property type="match status" value="2"/>
</dbReference>
<evidence type="ECO:0000256" key="3">
    <source>
        <dbReference type="ARBA" id="ARBA00022737"/>
    </source>
</evidence>
<feature type="compositionally biased region" description="Basic and acidic residues" evidence="10">
    <location>
        <begin position="272"/>
        <end position="285"/>
    </location>
</feature>
<evidence type="ECO:0000256" key="10">
    <source>
        <dbReference type="SAM" id="MobiDB-lite"/>
    </source>
</evidence>
<evidence type="ECO:0000313" key="14">
    <source>
        <dbReference type="Proteomes" id="UP000801492"/>
    </source>
</evidence>
<evidence type="ECO:0000256" key="2">
    <source>
        <dbReference type="ARBA" id="ARBA00022723"/>
    </source>
</evidence>
<dbReference type="Gene3D" id="3.30.160.60">
    <property type="entry name" value="Classic Zinc Finger"/>
    <property type="match status" value="4"/>
</dbReference>
<keyword evidence="7" id="KW-0804">Transcription</keyword>
<dbReference type="InterPro" id="IPR000210">
    <property type="entry name" value="BTB/POZ_dom"/>
</dbReference>
<dbReference type="PROSITE" id="PS50097">
    <property type="entry name" value="BTB"/>
    <property type="match status" value="1"/>
</dbReference>
<organism evidence="13 14">
    <name type="scientific">Ignelater luminosus</name>
    <name type="common">Cucubano</name>
    <name type="synonym">Pyrophorus luminosus</name>
    <dbReference type="NCBI Taxonomy" id="2038154"/>
    <lineage>
        <taxon>Eukaryota</taxon>
        <taxon>Metazoa</taxon>
        <taxon>Ecdysozoa</taxon>
        <taxon>Arthropoda</taxon>
        <taxon>Hexapoda</taxon>
        <taxon>Insecta</taxon>
        <taxon>Pterygota</taxon>
        <taxon>Neoptera</taxon>
        <taxon>Endopterygota</taxon>
        <taxon>Coleoptera</taxon>
        <taxon>Polyphaga</taxon>
        <taxon>Elateriformia</taxon>
        <taxon>Elateroidea</taxon>
        <taxon>Elateridae</taxon>
        <taxon>Agrypninae</taxon>
        <taxon>Pyrophorini</taxon>
        <taxon>Ignelater</taxon>
    </lineage>
</organism>
<proteinExistence type="predicted"/>
<protein>
    <submittedName>
        <fullName evidence="13">Uncharacterized protein</fullName>
    </submittedName>
</protein>
<dbReference type="GO" id="GO:0061061">
    <property type="term" value="P:muscle structure development"/>
    <property type="evidence" value="ECO:0007669"/>
    <property type="project" value="UniProtKB-ARBA"/>
</dbReference>
<dbReference type="InterPro" id="IPR051095">
    <property type="entry name" value="Dros_DevTransReg"/>
</dbReference>